<reference evidence="5 6" key="1">
    <citation type="submission" date="2020-08" db="EMBL/GenBank/DDBJ databases">
        <title>A Genomic Blueprint of the Chicken Gut Microbiome.</title>
        <authorList>
            <person name="Gilroy R."/>
            <person name="Ravi A."/>
            <person name="Getino M."/>
            <person name="Pursley I."/>
            <person name="Horton D.L."/>
            <person name="Alikhan N.-F."/>
            <person name="Baker D."/>
            <person name="Gharbi K."/>
            <person name="Hall N."/>
            <person name="Watson M."/>
            <person name="Adriaenssens E.M."/>
            <person name="Foster-Nyarko E."/>
            <person name="Jarju S."/>
            <person name="Secka A."/>
            <person name="Antonio M."/>
            <person name="Oren A."/>
            <person name="Chaudhuri R."/>
            <person name="La Ragione R.M."/>
            <person name="Hildebrand F."/>
            <person name="Pallen M.J."/>
        </authorList>
    </citation>
    <scope>NUCLEOTIDE SEQUENCE [LARGE SCALE GENOMIC DNA]</scope>
    <source>
        <strain evidence="5 6">Re31</strain>
    </source>
</reference>
<protein>
    <submittedName>
        <fullName evidence="5">NUDIX hydrolase</fullName>
    </submittedName>
</protein>
<dbReference type="EMBL" id="JACSQA010000005">
    <property type="protein sequence ID" value="MBD8026204.1"/>
    <property type="molecule type" value="Genomic_DNA"/>
</dbReference>
<name>A0ABR8XA59_9BACL</name>
<keyword evidence="2 3" id="KW-0378">Hydrolase</keyword>
<dbReference type="SUPFAM" id="SSF55811">
    <property type="entry name" value="Nudix"/>
    <property type="match status" value="1"/>
</dbReference>
<feature type="domain" description="Nudix hydrolase" evidence="4">
    <location>
        <begin position="12"/>
        <end position="142"/>
    </location>
</feature>
<evidence type="ECO:0000256" key="2">
    <source>
        <dbReference type="ARBA" id="ARBA00022801"/>
    </source>
</evidence>
<dbReference type="InterPro" id="IPR015797">
    <property type="entry name" value="NUDIX_hydrolase-like_dom_sf"/>
</dbReference>
<keyword evidence="6" id="KW-1185">Reference proteome</keyword>
<comment type="caution">
    <text evidence="5">The sequence shown here is derived from an EMBL/GenBank/DDBJ whole genome shotgun (WGS) entry which is preliminary data.</text>
</comment>
<dbReference type="RefSeq" id="WP_191706707.1">
    <property type="nucleotide sequence ID" value="NZ_JACSQA010000005.1"/>
</dbReference>
<dbReference type="PROSITE" id="PS00893">
    <property type="entry name" value="NUDIX_BOX"/>
    <property type="match status" value="1"/>
</dbReference>
<dbReference type="CDD" id="cd04688">
    <property type="entry name" value="NUDIX_Hydrolase"/>
    <property type="match status" value="1"/>
</dbReference>
<evidence type="ECO:0000256" key="1">
    <source>
        <dbReference type="ARBA" id="ARBA00001946"/>
    </source>
</evidence>
<dbReference type="Proteomes" id="UP000640930">
    <property type="component" value="Unassembled WGS sequence"/>
</dbReference>
<organism evidence="5 6">
    <name type="scientific">Ureibacillus galli</name>
    <dbReference type="NCBI Taxonomy" id="2762222"/>
    <lineage>
        <taxon>Bacteria</taxon>
        <taxon>Bacillati</taxon>
        <taxon>Bacillota</taxon>
        <taxon>Bacilli</taxon>
        <taxon>Bacillales</taxon>
        <taxon>Caryophanaceae</taxon>
        <taxon>Ureibacillus</taxon>
    </lineage>
</organism>
<comment type="cofactor">
    <cofactor evidence="1">
        <name>Mg(2+)</name>
        <dbReference type="ChEBI" id="CHEBI:18420"/>
    </cofactor>
</comment>
<dbReference type="PRINTS" id="PR00502">
    <property type="entry name" value="NUDIXFAMILY"/>
</dbReference>
<dbReference type="InterPro" id="IPR020084">
    <property type="entry name" value="NUDIX_hydrolase_CS"/>
</dbReference>
<evidence type="ECO:0000313" key="6">
    <source>
        <dbReference type="Proteomes" id="UP000640930"/>
    </source>
</evidence>
<dbReference type="PANTHER" id="PTHR43046">
    <property type="entry name" value="GDP-MANNOSE MANNOSYL HYDROLASE"/>
    <property type="match status" value="1"/>
</dbReference>
<dbReference type="GO" id="GO:0016787">
    <property type="term" value="F:hydrolase activity"/>
    <property type="evidence" value="ECO:0007669"/>
    <property type="project" value="UniProtKB-KW"/>
</dbReference>
<dbReference type="Pfam" id="PF00293">
    <property type="entry name" value="NUDIX"/>
    <property type="match status" value="1"/>
</dbReference>
<dbReference type="InterPro" id="IPR000086">
    <property type="entry name" value="NUDIX_hydrolase_dom"/>
</dbReference>
<evidence type="ECO:0000256" key="3">
    <source>
        <dbReference type="RuleBase" id="RU003476"/>
    </source>
</evidence>
<comment type="similarity">
    <text evidence="3">Belongs to the Nudix hydrolase family.</text>
</comment>
<dbReference type="PROSITE" id="PS51462">
    <property type="entry name" value="NUDIX"/>
    <property type="match status" value="1"/>
</dbReference>
<dbReference type="PANTHER" id="PTHR43046:SF14">
    <property type="entry name" value="MUTT_NUDIX FAMILY PROTEIN"/>
    <property type="match status" value="1"/>
</dbReference>
<evidence type="ECO:0000259" key="4">
    <source>
        <dbReference type="PROSITE" id="PS51462"/>
    </source>
</evidence>
<evidence type="ECO:0000313" key="5">
    <source>
        <dbReference type="EMBL" id="MBD8026204.1"/>
    </source>
</evidence>
<proteinExistence type="inferred from homology"/>
<accession>A0ABR8XA59</accession>
<dbReference type="Gene3D" id="3.90.79.10">
    <property type="entry name" value="Nucleoside Triphosphate Pyrophosphohydrolase"/>
    <property type="match status" value="1"/>
</dbReference>
<gene>
    <name evidence="5" type="ORF">H9636_05980</name>
</gene>
<dbReference type="InterPro" id="IPR020476">
    <property type="entry name" value="Nudix_hydrolase"/>
</dbReference>
<sequence length="154" mass="18157">MDAVFKTENAIFNYRVAGVWLYKNHVLLHRDVNDFLWSLPGGRVKIGEDSQNAIKREFEEELGIKINVGKLIWSVENFFEYNSNKFHEIGFYYFISNVPKDFDSKIFNGKEGDRLIYRWTPIEELPSLELYPKFLKTELKVIPSETEHFVVKDG</sequence>